<evidence type="ECO:0000313" key="2">
    <source>
        <dbReference type="Proteomes" id="UP001196413"/>
    </source>
</evidence>
<accession>A0AAD5N7N3</accession>
<evidence type="ECO:0000313" key="1">
    <source>
        <dbReference type="EMBL" id="KAJ1362491.1"/>
    </source>
</evidence>
<gene>
    <name evidence="1" type="ORF">KIN20_022058</name>
</gene>
<organism evidence="1 2">
    <name type="scientific">Parelaphostrongylus tenuis</name>
    <name type="common">Meningeal worm</name>
    <dbReference type="NCBI Taxonomy" id="148309"/>
    <lineage>
        <taxon>Eukaryota</taxon>
        <taxon>Metazoa</taxon>
        <taxon>Ecdysozoa</taxon>
        <taxon>Nematoda</taxon>
        <taxon>Chromadorea</taxon>
        <taxon>Rhabditida</taxon>
        <taxon>Rhabditina</taxon>
        <taxon>Rhabditomorpha</taxon>
        <taxon>Strongyloidea</taxon>
        <taxon>Metastrongylidae</taxon>
        <taxon>Parelaphostrongylus</taxon>
    </lineage>
</organism>
<dbReference type="EMBL" id="JAHQIW010004455">
    <property type="protein sequence ID" value="KAJ1362491.1"/>
    <property type="molecule type" value="Genomic_DNA"/>
</dbReference>
<name>A0AAD5N7N3_PARTN</name>
<dbReference type="Proteomes" id="UP001196413">
    <property type="component" value="Unassembled WGS sequence"/>
</dbReference>
<sequence length="178" mass="18581">MVYTGNPAVSAQFTSIATSEMGARGIVQRFVMQTVFDVLERQGRSALLPDAVISSILDQLNVTVIYRPINCNMVVSPGEELMPANSPACITVGNTVTGICTVMGGAQMMCTAGIPVVTIAPVPPTALTIGGTISTTNIIMASWSRQMWQSVVNRAVQMLASGPLKSNFASATAVVSGN</sequence>
<keyword evidence="2" id="KW-1185">Reference proteome</keyword>
<dbReference type="AlphaFoldDB" id="A0AAD5N7N3"/>
<reference evidence="1" key="1">
    <citation type="submission" date="2021-06" db="EMBL/GenBank/DDBJ databases">
        <title>Parelaphostrongylus tenuis whole genome reference sequence.</title>
        <authorList>
            <person name="Garwood T.J."/>
            <person name="Larsen P.A."/>
            <person name="Fountain-Jones N.M."/>
            <person name="Garbe J.R."/>
            <person name="Macchietto M.G."/>
            <person name="Kania S.A."/>
            <person name="Gerhold R.W."/>
            <person name="Richards J.E."/>
            <person name="Wolf T.M."/>
        </authorList>
    </citation>
    <scope>NUCLEOTIDE SEQUENCE</scope>
    <source>
        <strain evidence="1">MNPRO001-30</strain>
        <tissue evidence="1">Meninges</tissue>
    </source>
</reference>
<protein>
    <submittedName>
        <fullName evidence="1">Uncharacterized protein</fullName>
    </submittedName>
</protein>
<proteinExistence type="predicted"/>
<comment type="caution">
    <text evidence="1">The sequence shown here is derived from an EMBL/GenBank/DDBJ whole genome shotgun (WGS) entry which is preliminary data.</text>
</comment>